<evidence type="ECO:0000313" key="2">
    <source>
        <dbReference type="Proteomes" id="UP001196413"/>
    </source>
</evidence>
<dbReference type="AlphaFoldDB" id="A0AAD5WKL5"/>
<gene>
    <name evidence="1" type="ORF">KIN20_035186</name>
</gene>
<dbReference type="EMBL" id="JAHQIW010007199">
    <property type="protein sequence ID" value="KAJ1372893.1"/>
    <property type="molecule type" value="Genomic_DNA"/>
</dbReference>
<reference evidence="1" key="1">
    <citation type="submission" date="2021-06" db="EMBL/GenBank/DDBJ databases">
        <title>Parelaphostrongylus tenuis whole genome reference sequence.</title>
        <authorList>
            <person name="Garwood T.J."/>
            <person name="Larsen P.A."/>
            <person name="Fountain-Jones N.M."/>
            <person name="Garbe J.R."/>
            <person name="Macchietto M.G."/>
            <person name="Kania S.A."/>
            <person name="Gerhold R.W."/>
            <person name="Richards J.E."/>
            <person name="Wolf T.M."/>
        </authorList>
    </citation>
    <scope>NUCLEOTIDE SEQUENCE</scope>
    <source>
        <strain evidence="1">MNPRO001-30</strain>
        <tissue evidence="1">Meninges</tissue>
    </source>
</reference>
<comment type="caution">
    <text evidence="1">The sequence shown here is derived from an EMBL/GenBank/DDBJ whole genome shotgun (WGS) entry which is preliminary data.</text>
</comment>
<evidence type="ECO:0000313" key="1">
    <source>
        <dbReference type="EMBL" id="KAJ1372893.1"/>
    </source>
</evidence>
<proteinExistence type="predicted"/>
<accession>A0AAD5WKL5</accession>
<sequence>MTYSTDTAVTARVAGMKSSKEAVQAFVLRLVMQTVFDILVRQGRSALLPDAVISEILSQLSVNVTYAPLQCQKVALKPADDEQDMNMDSCIIIDNTVTGICKKKPQNGNMMKCNKDMAFAAVDSTHLILSGTLTV</sequence>
<keyword evidence="2" id="KW-1185">Reference proteome</keyword>
<dbReference type="Proteomes" id="UP001196413">
    <property type="component" value="Unassembled WGS sequence"/>
</dbReference>
<organism evidence="1 2">
    <name type="scientific">Parelaphostrongylus tenuis</name>
    <name type="common">Meningeal worm</name>
    <dbReference type="NCBI Taxonomy" id="148309"/>
    <lineage>
        <taxon>Eukaryota</taxon>
        <taxon>Metazoa</taxon>
        <taxon>Ecdysozoa</taxon>
        <taxon>Nematoda</taxon>
        <taxon>Chromadorea</taxon>
        <taxon>Rhabditida</taxon>
        <taxon>Rhabditina</taxon>
        <taxon>Rhabditomorpha</taxon>
        <taxon>Strongyloidea</taxon>
        <taxon>Metastrongylidae</taxon>
        <taxon>Parelaphostrongylus</taxon>
    </lineage>
</organism>
<protein>
    <submittedName>
        <fullName evidence="1">Uncharacterized protein</fullName>
    </submittedName>
</protein>
<name>A0AAD5WKL5_PARTN</name>